<evidence type="ECO:0000256" key="6">
    <source>
        <dbReference type="ARBA" id="ARBA00037948"/>
    </source>
</evidence>
<evidence type="ECO:0000256" key="7">
    <source>
        <dbReference type="PROSITE-ProRule" id="PRU00042"/>
    </source>
</evidence>
<comment type="caution">
    <text evidence="9">The sequence shown here is derived from an EMBL/GenBank/DDBJ whole genome shotgun (WGS) entry which is preliminary data.</text>
</comment>
<dbReference type="PROSITE" id="PS00028">
    <property type="entry name" value="ZINC_FINGER_C2H2_1"/>
    <property type="match status" value="10"/>
</dbReference>
<dbReference type="InterPro" id="IPR036236">
    <property type="entry name" value="Znf_C2H2_sf"/>
</dbReference>
<dbReference type="Proteomes" id="UP000653454">
    <property type="component" value="Unassembled WGS sequence"/>
</dbReference>
<keyword evidence="1" id="KW-0479">Metal-binding</keyword>
<feature type="domain" description="C2H2-type" evidence="8">
    <location>
        <begin position="553"/>
        <end position="580"/>
    </location>
</feature>
<evidence type="ECO:0000256" key="5">
    <source>
        <dbReference type="ARBA" id="ARBA00023242"/>
    </source>
</evidence>
<dbReference type="InterPro" id="IPR013087">
    <property type="entry name" value="Znf_C2H2_type"/>
</dbReference>
<evidence type="ECO:0000313" key="10">
    <source>
        <dbReference type="Proteomes" id="UP000653454"/>
    </source>
</evidence>
<evidence type="ECO:0000259" key="8">
    <source>
        <dbReference type="PROSITE" id="PS50157"/>
    </source>
</evidence>
<dbReference type="Pfam" id="PF00096">
    <property type="entry name" value="zf-C2H2"/>
    <property type="match status" value="4"/>
</dbReference>
<dbReference type="GO" id="GO:0008270">
    <property type="term" value="F:zinc ion binding"/>
    <property type="evidence" value="ECO:0007669"/>
    <property type="project" value="UniProtKB-KW"/>
</dbReference>
<gene>
    <name evidence="9" type="ORF">PLXY2_LOCUS3584</name>
</gene>
<dbReference type="PROSITE" id="PS50157">
    <property type="entry name" value="ZINC_FINGER_C2H2_2"/>
    <property type="match status" value="9"/>
</dbReference>
<name>A0A8S4DWL1_PLUXY</name>
<protein>
    <submittedName>
        <fullName evidence="9">(diamondback moth) hypothetical protein</fullName>
    </submittedName>
</protein>
<feature type="domain" description="C2H2-type" evidence="8">
    <location>
        <begin position="144"/>
        <end position="167"/>
    </location>
</feature>
<keyword evidence="5" id="KW-0539">Nucleus</keyword>
<keyword evidence="10" id="KW-1185">Reference proteome</keyword>
<dbReference type="SUPFAM" id="SSF57667">
    <property type="entry name" value="beta-beta-alpha zinc fingers"/>
    <property type="match status" value="5"/>
</dbReference>
<keyword evidence="2" id="KW-0677">Repeat</keyword>
<evidence type="ECO:0000256" key="2">
    <source>
        <dbReference type="ARBA" id="ARBA00022737"/>
    </source>
</evidence>
<dbReference type="GO" id="GO:0000978">
    <property type="term" value="F:RNA polymerase II cis-regulatory region sequence-specific DNA binding"/>
    <property type="evidence" value="ECO:0007669"/>
    <property type="project" value="TreeGrafter"/>
</dbReference>
<dbReference type="PANTHER" id="PTHR24388:SF53">
    <property type="entry name" value="CHORION TRANSCRIPTION FACTOR CF2-RELATED"/>
    <property type="match status" value="1"/>
</dbReference>
<keyword evidence="4" id="KW-0862">Zinc</keyword>
<dbReference type="GO" id="GO:0000981">
    <property type="term" value="F:DNA-binding transcription factor activity, RNA polymerase II-specific"/>
    <property type="evidence" value="ECO:0007669"/>
    <property type="project" value="TreeGrafter"/>
</dbReference>
<feature type="domain" description="C2H2-type" evidence="8">
    <location>
        <begin position="290"/>
        <end position="318"/>
    </location>
</feature>
<evidence type="ECO:0000256" key="1">
    <source>
        <dbReference type="ARBA" id="ARBA00022723"/>
    </source>
</evidence>
<feature type="domain" description="C2H2-type" evidence="8">
    <location>
        <begin position="224"/>
        <end position="255"/>
    </location>
</feature>
<proteinExistence type="inferred from homology"/>
<evidence type="ECO:0000256" key="4">
    <source>
        <dbReference type="ARBA" id="ARBA00022833"/>
    </source>
</evidence>
<comment type="similarity">
    <text evidence="6">Belongs to the snail C2H2-type zinc-finger protein family.</text>
</comment>
<feature type="domain" description="C2H2-type" evidence="8">
    <location>
        <begin position="525"/>
        <end position="552"/>
    </location>
</feature>
<dbReference type="Gene3D" id="3.30.160.60">
    <property type="entry name" value="Classic Zinc Finger"/>
    <property type="match status" value="7"/>
</dbReference>
<evidence type="ECO:0000256" key="3">
    <source>
        <dbReference type="ARBA" id="ARBA00022771"/>
    </source>
</evidence>
<dbReference type="AlphaFoldDB" id="A0A8S4DWL1"/>
<feature type="domain" description="C2H2-type" evidence="8">
    <location>
        <begin position="413"/>
        <end position="440"/>
    </location>
</feature>
<dbReference type="SMART" id="SM00355">
    <property type="entry name" value="ZnF_C2H2"/>
    <property type="match status" value="16"/>
</dbReference>
<dbReference type="PANTHER" id="PTHR24388">
    <property type="entry name" value="ZINC FINGER PROTEIN"/>
    <property type="match status" value="1"/>
</dbReference>
<dbReference type="InterPro" id="IPR050527">
    <property type="entry name" value="Snail/Krueppel_Znf"/>
</dbReference>
<sequence>MMKRRKNLQIIFDSSTIIPFKWRANYICFYCGIRIVDYKELRRHTETHGSVADCDLKSIKGYGDMNIKIDISNITCKLCNVLFRSFNELTEHLCSAHQVKYEVMDVVIEQYRLLDLGCHLCPDSFSYFGHLVSHMNHAHPNKTLICNQCNHRFSKRSELYRHIKNCHKVGGYQCDMCPHKFNTLSILKKHQSNAHRCEVCHLQLPSAAQKQKHCQLEHPESYALQCRDCNKIFKKKLGLRVHMKKCNAADTDRKQKLTVKRHKLDKVKDDIINVIILSTSIPFNFTNNKFNCFYCADDFIDSDSLREHTLLSHANCDANYIKKNCKTIGNVCVKLDTSYVACKLCYESLRDLDALIEHLAQKHDTQIEPIVKTCLQPYRLIKDNMGCPYCPAVFQFFNLLMHHVSVTHSNNNVVCVYCGLTFGNENQLRAHTRTHHSDGQLKCGTCGAVCDSRSRLANHMATAHGVKAVKCTTCGERFSSQYLRQKHMMDVHKFGHKCNYCGKEFVRHSFMKIHVRRTHLKEKRVACPVCDMKFFNGVQLKHHLVKHGGKKNFQCDECGESFMWRKGLVRHIGRHSKNPFSFPAVPKTNNAQAQAIAYNKQANTAQVPYTPQMPKANSVVQGPYNPLPIGFPFRF</sequence>
<dbReference type="EMBL" id="CAJHNJ030000009">
    <property type="protein sequence ID" value="CAG9106413.1"/>
    <property type="molecule type" value="Genomic_DNA"/>
</dbReference>
<evidence type="ECO:0000313" key="9">
    <source>
        <dbReference type="EMBL" id="CAG9106413.1"/>
    </source>
</evidence>
<accession>A0A8S4DWL1</accession>
<reference evidence="9" key="1">
    <citation type="submission" date="2020-11" db="EMBL/GenBank/DDBJ databases">
        <authorList>
            <person name="Whiteford S."/>
        </authorList>
    </citation>
    <scope>NUCLEOTIDE SEQUENCE</scope>
</reference>
<feature type="domain" description="C2H2-type" evidence="8">
    <location>
        <begin position="469"/>
        <end position="492"/>
    </location>
</feature>
<organism evidence="9 10">
    <name type="scientific">Plutella xylostella</name>
    <name type="common">Diamondback moth</name>
    <name type="synonym">Plutella maculipennis</name>
    <dbReference type="NCBI Taxonomy" id="51655"/>
    <lineage>
        <taxon>Eukaryota</taxon>
        <taxon>Metazoa</taxon>
        <taxon>Ecdysozoa</taxon>
        <taxon>Arthropoda</taxon>
        <taxon>Hexapoda</taxon>
        <taxon>Insecta</taxon>
        <taxon>Pterygota</taxon>
        <taxon>Neoptera</taxon>
        <taxon>Endopterygota</taxon>
        <taxon>Lepidoptera</taxon>
        <taxon>Glossata</taxon>
        <taxon>Ditrysia</taxon>
        <taxon>Yponomeutoidea</taxon>
        <taxon>Plutellidae</taxon>
        <taxon>Plutella</taxon>
    </lineage>
</organism>
<feature type="domain" description="C2H2-type" evidence="8">
    <location>
        <begin position="496"/>
        <end position="524"/>
    </location>
</feature>
<keyword evidence="3 7" id="KW-0863">Zinc-finger</keyword>
<feature type="domain" description="C2H2-type" evidence="8">
    <location>
        <begin position="172"/>
        <end position="195"/>
    </location>
</feature>